<dbReference type="STRING" id="582672.SAMN05216360_104209"/>
<keyword evidence="2" id="KW-1185">Reference proteome</keyword>
<accession>A0A1G9X1E9</accession>
<evidence type="ECO:0000313" key="2">
    <source>
        <dbReference type="Proteomes" id="UP000198704"/>
    </source>
</evidence>
<proteinExistence type="predicted"/>
<protein>
    <submittedName>
        <fullName evidence="1">Uncharacterized protein</fullName>
    </submittedName>
</protein>
<dbReference type="EMBL" id="FNHS01000004">
    <property type="protein sequence ID" value="SDM90532.1"/>
    <property type="molecule type" value="Genomic_DNA"/>
</dbReference>
<evidence type="ECO:0000313" key="1">
    <source>
        <dbReference type="EMBL" id="SDM90532.1"/>
    </source>
</evidence>
<name>A0A1G9X1E9_9HYPH</name>
<dbReference type="AlphaFoldDB" id="A0A1G9X1E9"/>
<sequence>MTLMFDFPEAPVPAELPAGHVWDLSGFNRRGPTMTALAHVECGPGVVIPHRLRACADDLPLMNLGALRIRGRAVVVGEWEPVPDGEICIGTLLRPTLLGAPETVELTDFLPRVRTAA</sequence>
<reference evidence="2" key="1">
    <citation type="submission" date="2016-10" db="EMBL/GenBank/DDBJ databases">
        <authorList>
            <person name="Varghese N."/>
            <person name="Submissions S."/>
        </authorList>
    </citation>
    <scope>NUCLEOTIDE SEQUENCE [LARGE SCALE GENOMIC DNA]</scope>
    <source>
        <strain evidence="2">BL47</strain>
    </source>
</reference>
<dbReference type="Proteomes" id="UP000198704">
    <property type="component" value="Unassembled WGS sequence"/>
</dbReference>
<gene>
    <name evidence="1" type="ORF">SAMN05216360_104209</name>
</gene>
<organism evidence="1 2">
    <name type="scientific">Methylobacterium phyllostachyos</name>
    <dbReference type="NCBI Taxonomy" id="582672"/>
    <lineage>
        <taxon>Bacteria</taxon>
        <taxon>Pseudomonadati</taxon>
        <taxon>Pseudomonadota</taxon>
        <taxon>Alphaproteobacteria</taxon>
        <taxon>Hyphomicrobiales</taxon>
        <taxon>Methylobacteriaceae</taxon>
        <taxon>Methylobacterium</taxon>
    </lineage>
</organism>
<dbReference type="RefSeq" id="WP_091714843.1">
    <property type="nucleotide sequence ID" value="NZ_FNHS01000004.1"/>
</dbReference>